<proteinExistence type="predicted"/>
<dbReference type="Proteomes" id="UP001295684">
    <property type="component" value="Unassembled WGS sequence"/>
</dbReference>
<keyword evidence="3" id="KW-1185">Reference proteome</keyword>
<dbReference type="AlphaFoldDB" id="A0AAD1UA31"/>
<organism evidence="2 3">
    <name type="scientific">Euplotes crassus</name>
    <dbReference type="NCBI Taxonomy" id="5936"/>
    <lineage>
        <taxon>Eukaryota</taxon>
        <taxon>Sar</taxon>
        <taxon>Alveolata</taxon>
        <taxon>Ciliophora</taxon>
        <taxon>Intramacronucleata</taxon>
        <taxon>Spirotrichea</taxon>
        <taxon>Hypotrichia</taxon>
        <taxon>Euplotida</taxon>
        <taxon>Euplotidae</taxon>
        <taxon>Moneuplotes</taxon>
    </lineage>
</organism>
<sequence>MAFGDIIGSLVFDPQEDDTRLSDNDSSGGDSSDEEENNRGLMGSFFGFIGLGKKRHRKKLNEHKKNNNNVYDYKPEYSRESSQNSTLKNFQIVRIKTLKHNGMEVEKTKQIKTFEVNSEPVICPSKQPPQEYDLDSSINESEISSEELHQNNCIKLKLKAPAKEYPVSKGLKPSSQNVLMSKLFTKTLENVFSKKISAYRSHFLSQLKLEQASRNNSNKSERTESLSNTLRSSFKSPTKRRTINSGRQSLERTIGVSTRASTIFGKKELHMIYQNNSLESLAEGESFCNDYSQKKLSHQSLDIKEGLEKLQNLMRKNDKLKIQAFYKLMSYQSETPSELLTINMDDMEPLRAREKMKILPQDPLTVKKCYRGRKAKKSYALKMKEVDYHTQLRQAINGRKQDSALKSEISKEDTELEVKSESDYAIHTLKCSTKSEIGNFQEEEEIYLVSDYEESIDLDKQESLPFDFNETQPNMLQSIELSSVGDFQEKCNSSARSSILSEDFEKDDILCKKISMNKRDIFRMTKQVEKIRKMFS</sequence>
<protein>
    <submittedName>
        <fullName evidence="2">Uncharacterized protein</fullName>
    </submittedName>
</protein>
<name>A0AAD1UA31_EUPCR</name>
<evidence type="ECO:0000313" key="2">
    <source>
        <dbReference type="EMBL" id="CAI2364911.1"/>
    </source>
</evidence>
<feature type="compositionally biased region" description="Polar residues" evidence="1">
    <location>
        <begin position="225"/>
        <end position="236"/>
    </location>
</feature>
<reference evidence="2" key="1">
    <citation type="submission" date="2023-07" db="EMBL/GenBank/DDBJ databases">
        <authorList>
            <consortium name="AG Swart"/>
            <person name="Singh M."/>
            <person name="Singh A."/>
            <person name="Seah K."/>
            <person name="Emmerich C."/>
        </authorList>
    </citation>
    <scope>NUCLEOTIDE SEQUENCE</scope>
    <source>
        <strain evidence="2">DP1</strain>
    </source>
</reference>
<evidence type="ECO:0000313" key="3">
    <source>
        <dbReference type="Proteomes" id="UP001295684"/>
    </source>
</evidence>
<comment type="caution">
    <text evidence="2">The sequence shown here is derived from an EMBL/GenBank/DDBJ whole genome shotgun (WGS) entry which is preliminary data.</text>
</comment>
<dbReference type="EMBL" id="CAMPGE010006066">
    <property type="protein sequence ID" value="CAI2364911.1"/>
    <property type="molecule type" value="Genomic_DNA"/>
</dbReference>
<gene>
    <name evidence="2" type="ORF">ECRASSUSDP1_LOCUS6261</name>
</gene>
<feature type="region of interest" description="Disordered" evidence="1">
    <location>
        <begin position="1"/>
        <end position="39"/>
    </location>
</feature>
<evidence type="ECO:0000256" key="1">
    <source>
        <dbReference type="SAM" id="MobiDB-lite"/>
    </source>
</evidence>
<accession>A0AAD1UA31</accession>
<feature type="region of interest" description="Disordered" evidence="1">
    <location>
        <begin position="211"/>
        <end position="250"/>
    </location>
</feature>